<evidence type="ECO:0000313" key="2">
    <source>
        <dbReference type="RefSeq" id="XP_013391953.1"/>
    </source>
</evidence>
<keyword evidence="1" id="KW-1185">Reference proteome</keyword>
<name>A0A1S3I115_LINAN</name>
<dbReference type="KEGG" id="lak:106160008"/>
<evidence type="ECO:0000313" key="1">
    <source>
        <dbReference type="Proteomes" id="UP000085678"/>
    </source>
</evidence>
<proteinExistence type="predicted"/>
<gene>
    <name evidence="2" type="primary">LOC106160008</name>
</gene>
<dbReference type="RefSeq" id="XP_013391953.1">
    <property type="nucleotide sequence ID" value="XM_013536499.2"/>
</dbReference>
<sequence length="151" mass="16749">MKPYIIVPTAAALIILTAFSYYLYGADIKSLFLDNGKTIEGKADNGVFEKTSFLNIPQTVQLHMENNPIAMKPGLQEMPKQYSFTVVSGASSGFFSPGLKNLVGSVHHWSPGRNIVIWDLGLSEEQVAEIKTWCRVTYKKVPFRTLCAAFS</sequence>
<protein>
    <submittedName>
        <fullName evidence="2">Uncharacterized protein LOC106160008</fullName>
    </submittedName>
</protein>
<accession>A0A1S3I115</accession>
<dbReference type="InParanoid" id="A0A1S3I115"/>
<dbReference type="Proteomes" id="UP000085678">
    <property type="component" value="Unplaced"/>
</dbReference>
<organism evidence="1 2">
    <name type="scientific">Lingula anatina</name>
    <name type="common">Brachiopod</name>
    <name type="synonym">Lingula unguis</name>
    <dbReference type="NCBI Taxonomy" id="7574"/>
    <lineage>
        <taxon>Eukaryota</taxon>
        <taxon>Metazoa</taxon>
        <taxon>Spiralia</taxon>
        <taxon>Lophotrochozoa</taxon>
        <taxon>Brachiopoda</taxon>
        <taxon>Linguliformea</taxon>
        <taxon>Lingulata</taxon>
        <taxon>Lingulida</taxon>
        <taxon>Linguloidea</taxon>
        <taxon>Lingulidae</taxon>
        <taxon>Lingula</taxon>
    </lineage>
</organism>
<dbReference type="OrthoDB" id="5954868at2759"/>
<dbReference type="AlphaFoldDB" id="A0A1S3I115"/>
<reference evidence="2" key="1">
    <citation type="submission" date="2025-08" db="UniProtKB">
        <authorList>
            <consortium name="RefSeq"/>
        </authorList>
    </citation>
    <scope>IDENTIFICATION</scope>
    <source>
        <tissue evidence="2">Gonads</tissue>
    </source>
</reference>
<dbReference type="GeneID" id="106160008"/>